<keyword evidence="10" id="KW-1185">Reference proteome</keyword>
<keyword evidence="6" id="KW-0472">Membrane</keyword>
<dbReference type="PANTHER" id="PTHR32089:SF120">
    <property type="entry name" value="METHYL-ACCEPTING CHEMOTAXIS PROTEIN TLPQ"/>
    <property type="match status" value="1"/>
</dbReference>
<organism evidence="9 10">
    <name type="scientific">Vibrio hippocampi</name>
    <dbReference type="NCBI Taxonomy" id="654686"/>
    <lineage>
        <taxon>Bacteria</taxon>
        <taxon>Pseudomonadati</taxon>
        <taxon>Pseudomonadota</taxon>
        <taxon>Gammaproteobacteria</taxon>
        <taxon>Vibrionales</taxon>
        <taxon>Vibrionaceae</taxon>
        <taxon>Vibrio</taxon>
    </lineage>
</organism>
<evidence type="ECO:0000256" key="3">
    <source>
        <dbReference type="ARBA" id="ARBA00029447"/>
    </source>
</evidence>
<dbReference type="InterPro" id="IPR004089">
    <property type="entry name" value="MCPsignal_dom"/>
</dbReference>
<comment type="caution">
    <text evidence="9">The sequence shown here is derived from an EMBL/GenBank/DDBJ whole genome shotgun (WGS) entry which is preliminary data.</text>
</comment>
<evidence type="ECO:0000256" key="6">
    <source>
        <dbReference type="SAM" id="Phobius"/>
    </source>
</evidence>
<proteinExistence type="inferred from homology"/>
<evidence type="ECO:0000313" key="10">
    <source>
        <dbReference type="Proteomes" id="UP000838160"/>
    </source>
</evidence>
<dbReference type="RefSeq" id="WP_237486507.1">
    <property type="nucleotide sequence ID" value="NZ_CAKLCM010000003.1"/>
</dbReference>
<keyword evidence="5" id="KW-0175">Coiled coil</keyword>
<dbReference type="SUPFAM" id="SSF58104">
    <property type="entry name" value="Methyl-accepting chemotaxis protein (MCP) signaling domain"/>
    <property type="match status" value="1"/>
</dbReference>
<name>A0ABM8ZNU6_9VIBR</name>
<accession>A0ABM8ZNU6</accession>
<evidence type="ECO:0000256" key="1">
    <source>
        <dbReference type="ARBA" id="ARBA00004370"/>
    </source>
</evidence>
<comment type="subcellular location">
    <subcellularLocation>
        <location evidence="1">Membrane</location>
    </subcellularLocation>
</comment>
<dbReference type="Pfam" id="PF00672">
    <property type="entry name" value="HAMP"/>
    <property type="match status" value="1"/>
</dbReference>
<feature type="coiled-coil region" evidence="5">
    <location>
        <begin position="511"/>
        <end position="538"/>
    </location>
</feature>
<feature type="transmembrane region" description="Helical" evidence="6">
    <location>
        <begin position="12"/>
        <end position="32"/>
    </location>
</feature>
<dbReference type="PROSITE" id="PS50111">
    <property type="entry name" value="CHEMOTAXIS_TRANSDUC_2"/>
    <property type="match status" value="1"/>
</dbReference>
<dbReference type="CDD" id="cd11386">
    <property type="entry name" value="MCP_signal"/>
    <property type="match status" value="1"/>
</dbReference>
<reference evidence="9" key="1">
    <citation type="submission" date="2021-12" db="EMBL/GenBank/DDBJ databases">
        <authorList>
            <person name="Rodrigo-Torres L."/>
            <person name="Arahal R. D."/>
            <person name="Lucena T."/>
        </authorList>
    </citation>
    <scope>NUCLEOTIDE SEQUENCE</scope>
    <source>
        <strain evidence="9">CECT 8226</strain>
    </source>
</reference>
<sequence>MLNKFKRVNHKLWAIIIAAMIALFLTSGVSVFTSKMLKSEFDEFQIYNQSAIGAAEMEAQLLSARVNALTFRISQQPDFYNSAQEQLLKTKHQALQYAEKSRYPERANAYLNVKQSLDDYGSRLMEVKRRIAEYNQWVADVGSSDIEMQQLLETLLAKLSHLPVQSEQATEVDQSFQYALEAAAEFLVSHSPKSFASYEKRFNLYQHALQSLAPSIPSQLRSNLIAESQNFSTLLLQIRQVNSERNQGWDELNRIGFVIADKLQQLKQQSVSSQSQVQSAIADTMQSSTIAVLVTLLITLFTLYWLCHRIGRSITVPLQQASAVAQRLSEGKLAVTELGSVGRDEVGQLLLQLNRTETRLYQTIEEVVTCSELLASASEELSAVNSEVLQSARDQQLETDQVATAVNQMSAAINEVASSANQASIEAETATDNAKRGQSVMAQTMERVGGLANQMGSLSVEVTTLKSGTQEVTEIMDVIQKIAEQTNLLALNAAIEAARAGTQGRGFAVVADEVRQLAQQTQRAVEQIEGKISTLQQNTMQVVESIDESQGMLKQTVDQSQSASQSFTAIVGCVNETNALNTLIATATEQQSTTAELINESITSVRDRVEVTVAQIQDSNQAADDLARMAVTLSDQIHFFELQTARKN</sequence>
<keyword evidence="6" id="KW-0812">Transmembrane</keyword>
<evidence type="ECO:0000259" key="7">
    <source>
        <dbReference type="PROSITE" id="PS50111"/>
    </source>
</evidence>
<dbReference type="PANTHER" id="PTHR32089">
    <property type="entry name" value="METHYL-ACCEPTING CHEMOTAXIS PROTEIN MCPB"/>
    <property type="match status" value="1"/>
</dbReference>
<dbReference type="EMBL" id="CAKLCM010000003">
    <property type="protein sequence ID" value="CAH0529984.1"/>
    <property type="molecule type" value="Genomic_DNA"/>
</dbReference>
<dbReference type="Proteomes" id="UP000838160">
    <property type="component" value="Unassembled WGS sequence"/>
</dbReference>
<evidence type="ECO:0000256" key="2">
    <source>
        <dbReference type="ARBA" id="ARBA00023224"/>
    </source>
</evidence>
<dbReference type="Gene3D" id="1.10.287.950">
    <property type="entry name" value="Methyl-accepting chemotaxis protein"/>
    <property type="match status" value="1"/>
</dbReference>
<dbReference type="InterPro" id="IPR003660">
    <property type="entry name" value="HAMP_dom"/>
</dbReference>
<evidence type="ECO:0000259" key="8">
    <source>
        <dbReference type="PROSITE" id="PS50885"/>
    </source>
</evidence>
<protein>
    <recommendedName>
        <fullName evidence="11">Methyl-accepting chemotaxis protein</fullName>
    </recommendedName>
</protein>
<gene>
    <name evidence="9" type="ORF">VHP8226_03710</name>
</gene>
<dbReference type="SMART" id="SM00283">
    <property type="entry name" value="MA"/>
    <property type="match status" value="1"/>
</dbReference>
<evidence type="ECO:0000256" key="5">
    <source>
        <dbReference type="SAM" id="Coils"/>
    </source>
</evidence>
<evidence type="ECO:0000313" key="9">
    <source>
        <dbReference type="EMBL" id="CAH0529984.1"/>
    </source>
</evidence>
<dbReference type="SMART" id="SM00304">
    <property type="entry name" value="HAMP"/>
    <property type="match status" value="2"/>
</dbReference>
<keyword evidence="2 4" id="KW-0807">Transducer</keyword>
<feature type="domain" description="HAMP" evidence="8">
    <location>
        <begin position="312"/>
        <end position="365"/>
    </location>
</feature>
<evidence type="ECO:0000256" key="4">
    <source>
        <dbReference type="PROSITE-ProRule" id="PRU00284"/>
    </source>
</evidence>
<evidence type="ECO:0008006" key="11">
    <source>
        <dbReference type="Google" id="ProtNLM"/>
    </source>
</evidence>
<feature type="domain" description="Methyl-accepting transducer" evidence="7">
    <location>
        <begin position="370"/>
        <end position="606"/>
    </location>
</feature>
<comment type="similarity">
    <text evidence="3">Belongs to the methyl-accepting chemotaxis (MCP) protein family.</text>
</comment>
<dbReference type="PROSITE" id="PS50885">
    <property type="entry name" value="HAMP"/>
    <property type="match status" value="1"/>
</dbReference>
<dbReference type="Pfam" id="PF00015">
    <property type="entry name" value="MCPsignal"/>
    <property type="match status" value="1"/>
</dbReference>
<keyword evidence="6" id="KW-1133">Transmembrane helix</keyword>